<protein>
    <recommendedName>
        <fullName evidence="9">Protein arginine methyltransferase NDUFAF7</fullName>
        <ecNumber evidence="9">2.1.1.320</ecNumber>
    </recommendedName>
</protein>
<dbReference type="InterPro" id="IPR003788">
    <property type="entry name" value="NDUFAF7"/>
</dbReference>
<evidence type="ECO:0000256" key="9">
    <source>
        <dbReference type="RuleBase" id="RU364114"/>
    </source>
</evidence>
<evidence type="ECO:0000256" key="5">
    <source>
        <dbReference type="ARBA" id="ARBA00022946"/>
    </source>
</evidence>
<dbReference type="PANTHER" id="PTHR12049">
    <property type="entry name" value="PROTEIN ARGININE METHYLTRANSFERASE NDUFAF7, MITOCHONDRIAL"/>
    <property type="match status" value="1"/>
</dbReference>
<evidence type="ECO:0000256" key="6">
    <source>
        <dbReference type="ARBA" id="ARBA00023128"/>
    </source>
</evidence>
<feature type="compositionally biased region" description="Polar residues" evidence="10">
    <location>
        <begin position="480"/>
        <end position="492"/>
    </location>
</feature>
<dbReference type="Pfam" id="PF02636">
    <property type="entry name" value="Methyltransf_28"/>
    <property type="match status" value="1"/>
</dbReference>
<evidence type="ECO:0000256" key="10">
    <source>
        <dbReference type="SAM" id="MobiDB-lite"/>
    </source>
</evidence>
<comment type="similarity">
    <text evidence="2 9">Belongs to the NDUFAF7 family.</text>
</comment>
<dbReference type="AlphaFoldDB" id="A0A8S4BGS1"/>
<comment type="catalytic activity">
    <reaction evidence="7 9">
        <text>L-arginyl-[protein] + 2 S-adenosyl-L-methionine = N(omega),N(omega)'-dimethyl-L-arginyl-[protein] + 2 S-adenosyl-L-homocysteine + 2 H(+)</text>
        <dbReference type="Rhea" id="RHEA:48108"/>
        <dbReference type="Rhea" id="RHEA-COMP:10532"/>
        <dbReference type="Rhea" id="RHEA-COMP:11992"/>
        <dbReference type="ChEBI" id="CHEBI:15378"/>
        <dbReference type="ChEBI" id="CHEBI:29965"/>
        <dbReference type="ChEBI" id="CHEBI:57856"/>
        <dbReference type="ChEBI" id="CHEBI:59789"/>
        <dbReference type="ChEBI" id="CHEBI:88221"/>
        <dbReference type="EC" id="2.1.1.320"/>
    </reaction>
</comment>
<evidence type="ECO:0000256" key="4">
    <source>
        <dbReference type="ARBA" id="ARBA00022679"/>
    </source>
</evidence>
<dbReference type="EC" id="2.1.1.320" evidence="9"/>
<dbReference type="Gene3D" id="3.40.50.12710">
    <property type="match status" value="1"/>
</dbReference>
<proteinExistence type="inferred from homology"/>
<evidence type="ECO:0000313" key="12">
    <source>
        <dbReference type="Proteomes" id="UP000677803"/>
    </source>
</evidence>
<dbReference type="SUPFAM" id="SSF53335">
    <property type="entry name" value="S-adenosyl-L-methionine-dependent methyltransferases"/>
    <property type="match status" value="1"/>
</dbReference>
<dbReference type="GO" id="GO:0032981">
    <property type="term" value="P:mitochondrial respiratory chain complex I assembly"/>
    <property type="evidence" value="ECO:0007669"/>
    <property type="project" value="TreeGrafter"/>
</dbReference>
<sequence length="509" mass="55735">MAARWQVSRSAHSSSEGDKPPPSILKHLTSKIKATGPISVAEYMREVLTNPVTGYYVKNDMLGPDGDFITSPEISQVFGELLGVWVLSEWMAAGRPKKLQLVELGPGKGSLAGDILRVFDQLRSVWKEASVSLHLVEVSPTLSQLQAQHLTGGGSQGAEPKDGPAYRRGHTPAGLPVVWTRRLEDVPEEFSIFVAHEFFDALPIHKFQKTDKGWREVMVDIDPEQPGQLRFVLLPNATLASASLVQPDERREQVEVCAEGGAIVQQLARRISRDGGAALIADYGHDGTKTDTFRGFKAHRLHPPLLAPGSADLTADVDFSFLRRMAGGGGGVACLGPLPQRRFLQNMGIDARMQVTGELDPQENRVGGGGRRPGSGTPRRPGSQENWTPRRTGPGDWIQTPMRPGPGLNWTRTGPRPPGDPGELDLWIQTSFNLGQRRTGPLENRNPGSRPPLTRARRELDLRIQTSFNPGQRRTGPLENWTSGSRPPSTWATGELDLWRTGLPDPDPL</sequence>
<keyword evidence="12" id="KW-1185">Reference proteome</keyword>
<gene>
    <name evidence="11" type="ORF">MMEN_LOCUS18029</name>
</gene>
<evidence type="ECO:0000256" key="7">
    <source>
        <dbReference type="ARBA" id="ARBA00048612"/>
    </source>
</evidence>
<organism evidence="11 12">
    <name type="scientific">Menidia menidia</name>
    <name type="common">Atlantic silverside</name>
    <dbReference type="NCBI Taxonomy" id="238744"/>
    <lineage>
        <taxon>Eukaryota</taxon>
        <taxon>Metazoa</taxon>
        <taxon>Chordata</taxon>
        <taxon>Craniata</taxon>
        <taxon>Vertebrata</taxon>
        <taxon>Euteleostomi</taxon>
        <taxon>Actinopterygii</taxon>
        <taxon>Neopterygii</taxon>
        <taxon>Teleostei</taxon>
        <taxon>Neoteleostei</taxon>
        <taxon>Acanthomorphata</taxon>
        <taxon>Ovalentaria</taxon>
        <taxon>Atherinomorphae</taxon>
        <taxon>Atheriniformes</taxon>
        <taxon>Atherinopsidae</taxon>
        <taxon>Menidiinae</taxon>
        <taxon>Menidia</taxon>
    </lineage>
</organism>
<keyword evidence="3 9" id="KW-0489">Methyltransferase</keyword>
<feature type="region of interest" description="Disordered" evidence="10">
    <location>
        <begin position="147"/>
        <end position="170"/>
    </location>
</feature>
<keyword evidence="4 9" id="KW-0808">Transferase</keyword>
<dbReference type="EMBL" id="CAJRST010037333">
    <property type="protein sequence ID" value="CAG5997486.1"/>
    <property type="molecule type" value="Genomic_DNA"/>
</dbReference>
<keyword evidence="6 9" id="KW-0496">Mitochondrion</keyword>
<feature type="region of interest" description="Disordered" evidence="10">
    <location>
        <begin position="357"/>
        <end position="509"/>
    </location>
</feature>
<evidence type="ECO:0000256" key="1">
    <source>
        <dbReference type="ARBA" id="ARBA00004173"/>
    </source>
</evidence>
<name>A0A8S4BGS1_9TELE</name>
<dbReference type="InterPro" id="IPR029063">
    <property type="entry name" value="SAM-dependent_MTases_sf"/>
</dbReference>
<dbReference type="GO" id="GO:0035243">
    <property type="term" value="F:protein-arginine omega-N symmetric methyltransferase activity"/>
    <property type="evidence" value="ECO:0007669"/>
    <property type="project" value="UniProtKB-EC"/>
</dbReference>
<dbReference type="FunFam" id="3.40.50.12710:FF:000001">
    <property type="entry name" value="Protein arginine methyltransferase NDUFAF7"/>
    <property type="match status" value="1"/>
</dbReference>
<evidence type="ECO:0000256" key="3">
    <source>
        <dbReference type="ARBA" id="ARBA00022603"/>
    </source>
</evidence>
<dbReference type="OrthoDB" id="438553at2759"/>
<comment type="function">
    <text evidence="8">Arginine methyltransferase involved in the assembly or stability of mitochondrial NADH:ubiquinone oxidoreductase complex (complex I). Acts by mediating symmetric dimethylation of 'Arg-118' of NDUFS2 after it assembles into the complex I, stabilizing the early intermediate complex.</text>
</comment>
<dbReference type="GO" id="GO:0032259">
    <property type="term" value="P:methylation"/>
    <property type="evidence" value="ECO:0007669"/>
    <property type="project" value="UniProtKB-KW"/>
</dbReference>
<feature type="region of interest" description="Disordered" evidence="10">
    <location>
        <begin position="1"/>
        <end position="24"/>
    </location>
</feature>
<evidence type="ECO:0000256" key="2">
    <source>
        <dbReference type="ARBA" id="ARBA00005891"/>
    </source>
</evidence>
<dbReference type="GO" id="GO:0005739">
    <property type="term" value="C:mitochondrion"/>
    <property type="evidence" value="ECO:0007669"/>
    <property type="project" value="UniProtKB-SubCell"/>
</dbReference>
<comment type="subcellular location">
    <subcellularLocation>
        <location evidence="1 9">Mitochondrion</location>
    </subcellularLocation>
</comment>
<dbReference type="InterPro" id="IPR038375">
    <property type="entry name" value="NDUFAF7_sf"/>
</dbReference>
<evidence type="ECO:0000256" key="8">
    <source>
        <dbReference type="ARBA" id="ARBA00054758"/>
    </source>
</evidence>
<reference evidence="11" key="1">
    <citation type="submission" date="2021-05" db="EMBL/GenBank/DDBJ databases">
        <authorList>
            <person name="Tigano A."/>
        </authorList>
    </citation>
    <scope>NUCLEOTIDE SEQUENCE</scope>
</reference>
<keyword evidence="5" id="KW-0809">Transit peptide</keyword>
<comment type="caution">
    <text evidence="11">The sequence shown here is derived from an EMBL/GenBank/DDBJ whole genome shotgun (WGS) entry which is preliminary data.</text>
</comment>
<accession>A0A8S4BGS1</accession>
<dbReference type="Proteomes" id="UP000677803">
    <property type="component" value="Unassembled WGS sequence"/>
</dbReference>
<dbReference type="PANTHER" id="PTHR12049:SF7">
    <property type="entry name" value="PROTEIN ARGININE METHYLTRANSFERASE NDUFAF7, MITOCHONDRIAL"/>
    <property type="match status" value="1"/>
</dbReference>
<evidence type="ECO:0000313" key="11">
    <source>
        <dbReference type="EMBL" id="CAG5997486.1"/>
    </source>
</evidence>